<protein>
    <submittedName>
        <fullName evidence="1">Zinc dependent phospholipase C family protein</fullName>
    </submittedName>
</protein>
<gene>
    <name evidence="1" type="ORF">ACFSVM_06115</name>
</gene>
<accession>A0ABW5SKY4</accession>
<reference evidence="2" key="1">
    <citation type="journal article" date="2019" name="Int. J. Syst. Evol. Microbiol.">
        <title>The Global Catalogue of Microorganisms (GCM) 10K type strain sequencing project: providing services to taxonomists for standard genome sequencing and annotation.</title>
        <authorList>
            <consortium name="The Broad Institute Genomics Platform"/>
            <consortium name="The Broad Institute Genome Sequencing Center for Infectious Disease"/>
            <person name="Wu L."/>
            <person name="Ma J."/>
        </authorList>
    </citation>
    <scope>NUCLEOTIDE SEQUENCE [LARGE SCALE GENOMIC DNA]</scope>
    <source>
        <strain evidence="2">KCTC 33849</strain>
    </source>
</reference>
<name>A0ABW5SKY4_9BACL</name>
<organism evidence="1 2">
    <name type="scientific">Paenibacillus shunpengii</name>
    <dbReference type="NCBI Taxonomy" id="2054424"/>
    <lineage>
        <taxon>Bacteria</taxon>
        <taxon>Bacillati</taxon>
        <taxon>Bacillota</taxon>
        <taxon>Bacilli</taxon>
        <taxon>Bacillales</taxon>
        <taxon>Paenibacillaceae</taxon>
        <taxon>Paenibacillus</taxon>
    </lineage>
</organism>
<proteinExistence type="predicted"/>
<evidence type="ECO:0000313" key="2">
    <source>
        <dbReference type="Proteomes" id="UP001597540"/>
    </source>
</evidence>
<evidence type="ECO:0000313" key="1">
    <source>
        <dbReference type="EMBL" id="MFD2700035.1"/>
    </source>
</evidence>
<dbReference type="RefSeq" id="WP_076311276.1">
    <property type="nucleotide sequence ID" value="NZ_JBHUMJ010000002.1"/>
</dbReference>
<sequence length="232" mass="27214">MPWPMVHLTIAHLVKQGRPSPSFVLGSIAPNAFRVRQGANEQMKWASHSCPSEGVLPRVRDIQLFHAAHADRSLGEEYNEYLLGYAAHLYADVRWAETVYKGIENYVQRFIVYRWYSQIRSFQSLYQRDVLQLEYILMDIHPETKDLLEALEVAPALSMGALVTMEEVDDYRFEILRKLEEPVKPRTLRFMDVERVEQFIQDTAEELSWLLPSWQAQSENDQLTYKEIIHEQ</sequence>
<dbReference type="Proteomes" id="UP001597540">
    <property type="component" value="Unassembled WGS sequence"/>
</dbReference>
<comment type="caution">
    <text evidence="1">The sequence shown here is derived from an EMBL/GenBank/DDBJ whole genome shotgun (WGS) entry which is preliminary data.</text>
</comment>
<keyword evidence="2" id="KW-1185">Reference proteome</keyword>
<dbReference type="EMBL" id="JBHUMJ010000002">
    <property type="protein sequence ID" value="MFD2700035.1"/>
    <property type="molecule type" value="Genomic_DNA"/>
</dbReference>